<dbReference type="GeneID" id="90540534"/>
<dbReference type="AlphaFoldDB" id="A0AAX4J9W0"/>
<dbReference type="RefSeq" id="XP_065328870.1">
    <property type="nucleotide sequence ID" value="XM_065472798.1"/>
</dbReference>
<reference evidence="1" key="1">
    <citation type="journal article" date="2024" name="BMC Genomics">
        <title>Functional annotation of a divergent genome using sequence and structure-based similarity.</title>
        <authorList>
            <person name="Svedberg D."/>
            <person name="Winiger R.R."/>
            <person name="Berg A."/>
            <person name="Sharma H."/>
            <person name="Tellgren-Roth C."/>
            <person name="Debrunner-Vossbrinck B.A."/>
            <person name="Vossbrinck C.R."/>
            <person name="Barandun J."/>
        </authorList>
    </citation>
    <scope>NUCLEOTIDE SEQUENCE</scope>
    <source>
        <strain evidence="1">Illinois isolate</strain>
    </source>
</reference>
<dbReference type="Proteomes" id="UP001334084">
    <property type="component" value="Chromosome 2"/>
</dbReference>
<dbReference type="KEGG" id="vnx:VNE69_02244"/>
<evidence type="ECO:0000313" key="1">
    <source>
        <dbReference type="EMBL" id="WUR02725.1"/>
    </source>
</evidence>
<keyword evidence="2" id="KW-1185">Reference proteome</keyword>
<organism evidence="1 2">
    <name type="scientific">Vairimorpha necatrix</name>
    <dbReference type="NCBI Taxonomy" id="6039"/>
    <lineage>
        <taxon>Eukaryota</taxon>
        <taxon>Fungi</taxon>
        <taxon>Fungi incertae sedis</taxon>
        <taxon>Microsporidia</taxon>
        <taxon>Nosematidae</taxon>
        <taxon>Vairimorpha</taxon>
    </lineage>
</organism>
<proteinExistence type="predicted"/>
<protein>
    <submittedName>
        <fullName evidence="1">BRCA2 and CDKN1A-interacting protein</fullName>
    </submittedName>
</protein>
<evidence type="ECO:0000313" key="2">
    <source>
        <dbReference type="Proteomes" id="UP001334084"/>
    </source>
</evidence>
<name>A0AAX4J9W0_9MICR</name>
<dbReference type="EMBL" id="CP142727">
    <property type="protein sequence ID" value="WUR02725.1"/>
    <property type="molecule type" value="Genomic_DNA"/>
</dbReference>
<accession>A0AAX4J9W0</accession>
<gene>
    <name evidence="1" type="ORF">VNE69_02244</name>
</gene>
<sequence>MSSYSSSDNSEEYISSESETFECSLISEIPMDDFCFLLTRCKFFSDPDKLVFVDKVFVVSNDIVLYYILFLDYNKIISLVDKKVKKHINALTNKKDIILVYIDKLCNINIQEIVKAYKHLNITDTTYIVISKCYNPAHEEKEEFKELFPDYKESLEVIPVRIEEIFLSEFSKKKNFTLGGFPFQLCLIEGKDMKKYIEILEKEVEQK</sequence>